<proteinExistence type="inferred from homology"/>
<comment type="similarity">
    <text evidence="1">Belongs to the initiator RepB protein family.</text>
</comment>
<evidence type="ECO:0000313" key="3">
    <source>
        <dbReference type="EMBL" id="QGY32911.1"/>
    </source>
</evidence>
<evidence type="ECO:0000256" key="1">
    <source>
        <dbReference type="ARBA" id="ARBA00038283"/>
    </source>
</evidence>
<dbReference type="AlphaFoldDB" id="A0A6B9G5C4"/>
<feature type="domain" description="Initiator Rep protein WH1" evidence="2">
    <location>
        <begin position="115"/>
        <end position="224"/>
    </location>
</feature>
<dbReference type="Proteomes" id="UP000502005">
    <property type="component" value="Plasmid pNE1B"/>
</dbReference>
<name>A0A6B9G5C4_PANCY</name>
<accession>A0A6B9G5C4</accession>
<protein>
    <submittedName>
        <fullName evidence="3">Replication protein RepA</fullName>
    </submittedName>
</protein>
<dbReference type="GO" id="GO:0003887">
    <property type="term" value="F:DNA-directed DNA polymerase activity"/>
    <property type="evidence" value="ECO:0007669"/>
    <property type="project" value="InterPro"/>
</dbReference>
<dbReference type="GO" id="GO:0006270">
    <property type="term" value="P:DNA replication initiation"/>
    <property type="evidence" value="ECO:0007669"/>
    <property type="project" value="InterPro"/>
</dbReference>
<sequence length="359" mass="40639">MPKKEQENQLIAEAFSETDKRTGEVVHLTPNSNNTVQPVALMRLGLFVPTLKSTANGRKNQLSTMDVTDELKQLTIVKAEGYENIKITGARLDMDNDFKAWVGIIHAFAKYKVLGDSVTLPFVDFAKLCGIPSLRSSAKLRTRLEASLTRIATNTIHFTNKEGEYYVTHLVQSAKYSMKNDTVTLQADPKIFELYQFDRKVLLQLRAINELARKESAQALYTFIESLPPDPAPVSMQRLQARLNLTSRPNTQYATVRKAMEQLKEIGYLDYTEFKRASTVYFSIHYRQPKLRPANIPLSLPELGEDDLDSEIEIVPVKKKVRAKTTVKKTKEAPAGKMVMLSDEELAILETIRKTKKAE</sequence>
<organism evidence="3 4">
    <name type="scientific">Pantoea cypripedii</name>
    <name type="common">Pectobacterium cypripedii</name>
    <name type="synonym">Erwinia cypripedii</name>
    <dbReference type="NCBI Taxonomy" id="55209"/>
    <lineage>
        <taxon>Bacteria</taxon>
        <taxon>Pseudomonadati</taxon>
        <taxon>Pseudomonadota</taxon>
        <taxon>Gammaproteobacteria</taxon>
        <taxon>Enterobacterales</taxon>
        <taxon>Erwiniaceae</taxon>
        <taxon>Pantoea</taxon>
    </lineage>
</organism>
<geneLocation type="plasmid" evidence="4">
    <name>pne1b</name>
</geneLocation>
<dbReference type="InterPro" id="IPR036388">
    <property type="entry name" value="WH-like_DNA-bd_sf"/>
</dbReference>
<dbReference type="Pfam" id="PF01051">
    <property type="entry name" value="Rep3_N"/>
    <property type="match status" value="1"/>
</dbReference>
<evidence type="ECO:0000313" key="4">
    <source>
        <dbReference type="Proteomes" id="UP000502005"/>
    </source>
</evidence>
<reference evidence="3 4" key="1">
    <citation type="submission" date="2017-11" db="EMBL/GenBank/DDBJ databases">
        <title>Genome sequence of Pantoea cypripedii NE1.</title>
        <authorList>
            <person name="Nascimento F.X."/>
        </authorList>
    </citation>
    <scope>NUCLEOTIDE SEQUENCE [LARGE SCALE GENOMIC DNA]</scope>
    <source>
        <strain evidence="3 4">NE1</strain>
        <plasmid evidence="4">pne1b</plasmid>
    </source>
</reference>
<dbReference type="RefSeq" id="WP_208718854.1">
    <property type="nucleotide sequence ID" value="NZ_CP024770.1"/>
</dbReference>
<keyword evidence="3" id="KW-0614">Plasmid</keyword>
<dbReference type="Gene3D" id="1.10.10.10">
    <property type="entry name" value="Winged helix-like DNA-binding domain superfamily/Winged helix DNA-binding domain"/>
    <property type="match status" value="1"/>
</dbReference>
<gene>
    <name evidence="3" type="ORF">CUN67_28670</name>
</gene>
<evidence type="ECO:0000259" key="2">
    <source>
        <dbReference type="Pfam" id="PF01051"/>
    </source>
</evidence>
<dbReference type="InterPro" id="IPR000525">
    <property type="entry name" value="Initiator_Rep_WH1"/>
</dbReference>
<dbReference type="EMBL" id="CP024770">
    <property type="protein sequence ID" value="QGY32911.1"/>
    <property type="molecule type" value="Genomic_DNA"/>
</dbReference>